<comment type="caution">
    <text evidence="2">The sequence shown here is derived from an EMBL/GenBank/DDBJ whole genome shotgun (WGS) entry which is preliminary data.</text>
</comment>
<feature type="transmembrane region" description="Helical" evidence="1">
    <location>
        <begin position="20"/>
        <end position="39"/>
    </location>
</feature>
<evidence type="ECO:0000313" key="2">
    <source>
        <dbReference type="EMBL" id="GAI76724.1"/>
    </source>
</evidence>
<accession>X1T9M4</accession>
<name>X1T9M4_9ZZZZ</name>
<organism evidence="2">
    <name type="scientific">marine sediment metagenome</name>
    <dbReference type="NCBI Taxonomy" id="412755"/>
    <lineage>
        <taxon>unclassified sequences</taxon>
        <taxon>metagenomes</taxon>
        <taxon>ecological metagenomes</taxon>
    </lineage>
</organism>
<dbReference type="EMBL" id="BARW01011788">
    <property type="protein sequence ID" value="GAI76724.1"/>
    <property type="molecule type" value="Genomic_DNA"/>
</dbReference>
<sequence>IVFAIYMTFRFEFYNSLESLLLFSVPMIISGSLYLLVYFRKGEENRTVHTSITSFIPIVILLILLGGMGYVNIDNDGVASNEQYP</sequence>
<gene>
    <name evidence="2" type="ORF">S12H4_22560</name>
</gene>
<evidence type="ECO:0000256" key="1">
    <source>
        <dbReference type="SAM" id="Phobius"/>
    </source>
</evidence>
<keyword evidence="1" id="KW-0472">Membrane</keyword>
<feature type="non-terminal residue" evidence="2">
    <location>
        <position position="1"/>
    </location>
</feature>
<keyword evidence="1" id="KW-1133">Transmembrane helix</keyword>
<protein>
    <submittedName>
        <fullName evidence="2">Uncharacterized protein</fullName>
    </submittedName>
</protein>
<keyword evidence="1" id="KW-0812">Transmembrane</keyword>
<reference evidence="2" key="1">
    <citation type="journal article" date="2014" name="Front. Microbiol.">
        <title>High frequency of phylogenetically diverse reductive dehalogenase-homologous genes in deep subseafloor sedimentary metagenomes.</title>
        <authorList>
            <person name="Kawai M."/>
            <person name="Futagami T."/>
            <person name="Toyoda A."/>
            <person name="Takaki Y."/>
            <person name="Nishi S."/>
            <person name="Hori S."/>
            <person name="Arai W."/>
            <person name="Tsubouchi T."/>
            <person name="Morono Y."/>
            <person name="Uchiyama I."/>
            <person name="Ito T."/>
            <person name="Fujiyama A."/>
            <person name="Inagaki F."/>
            <person name="Takami H."/>
        </authorList>
    </citation>
    <scope>NUCLEOTIDE SEQUENCE</scope>
    <source>
        <strain evidence="2">Expedition CK06-06</strain>
    </source>
</reference>
<proteinExistence type="predicted"/>
<feature type="transmembrane region" description="Helical" evidence="1">
    <location>
        <begin position="51"/>
        <end position="71"/>
    </location>
</feature>
<dbReference type="AlphaFoldDB" id="X1T9M4"/>